<evidence type="ECO:0008006" key="4">
    <source>
        <dbReference type="Google" id="ProtNLM"/>
    </source>
</evidence>
<accession>A0ABU1W4S8</accession>
<evidence type="ECO:0000313" key="2">
    <source>
        <dbReference type="EMBL" id="MDR7122971.1"/>
    </source>
</evidence>
<sequence length="118" mass="13002">MLIIASLLLVLCGLVHSILGERYILSRLFKRDNLPHLFGSDQFTKGTLRFAWHITTLAWFGFAALLMLKPDSTAVLLTVSLVFALSGVLSGFYTKGKHLSWLVFFIISALTLCSAVVG</sequence>
<keyword evidence="3" id="KW-1185">Reference proteome</keyword>
<name>A0ABU1W4S8_9GAMM</name>
<evidence type="ECO:0000256" key="1">
    <source>
        <dbReference type="SAM" id="Phobius"/>
    </source>
</evidence>
<feature type="transmembrane region" description="Helical" evidence="1">
    <location>
        <begin position="99"/>
        <end position="117"/>
    </location>
</feature>
<dbReference type="Proteomes" id="UP001257909">
    <property type="component" value="Unassembled WGS sequence"/>
</dbReference>
<reference evidence="2 3" key="1">
    <citation type="submission" date="2023-07" db="EMBL/GenBank/DDBJ databases">
        <title>Sorghum-associated microbial communities from plants grown in Nebraska, USA.</title>
        <authorList>
            <person name="Schachtman D."/>
        </authorList>
    </citation>
    <scope>NUCLEOTIDE SEQUENCE [LARGE SCALE GENOMIC DNA]</scope>
    <source>
        <strain evidence="2 3">4138</strain>
    </source>
</reference>
<evidence type="ECO:0000313" key="3">
    <source>
        <dbReference type="Proteomes" id="UP001257909"/>
    </source>
</evidence>
<feature type="transmembrane region" description="Helical" evidence="1">
    <location>
        <begin position="50"/>
        <end position="68"/>
    </location>
</feature>
<feature type="transmembrane region" description="Helical" evidence="1">
    <location>
        <begin position="75"/>
        <end position="93"/>
    </location>
</feature>
<keyword evidence="1" id="KW-0472">Membrane</keyword>
<proteinExistence type="predicted"/>
<keyword evidence="1" id="KW-0812">Transmembrane</keyword>
<protein>
    <recommendedName>
        <fullName evidence="4">DUF3325 domain-containing protein</fullName>
    </recommendedName>
</protein>
<gene>
    <name evidence="2" type="ORF">J2W69_003954</name>
</gene>
<dbReference type="EMBL" id="JAVDWR010000026">
    <property type="protein sequence ID" value="MDR7122971.1"/>
    <property type="molecule type" value="Genomic_DNA"/>
</dbReference>
<keyword evidence="1" id="KW-1133">Transmembrane helix</keyword>
<organism evidence="2 3">
    <name type="scientific">Rheinheimera soli</name>
    <dbReference type="NCBI Taxonomy" id="443616"/>
    <lineage>
        <taxon>Bacteria</taxon>
        <taxon>Pseudomonadati</taxon>
        <taxon>Pseudomonadota</taxon>
        <taxon>Gammaproteobacteria</taxon>
        <taxon>Chromatiales</taxon>
        <taxon>Chromatiaceae</taxon>
        <taxon>Rheinheimera</taxon>
    </lineage>
</organism>
<dbReference type="RefSeq" id="WP_310281670.1">
    <property type="nucleotide sequence ID" value="NZ_JAVDWR010000026.1"/>
</dbReference>
<comment type="caution">
    <text evidence="2">The sequence shown here is derived from an EMBL/GenBank/DDBJ whole genome shotgun (WGS) entry which is preliminary data.</text>
</comment>